<evidence type="ECO:0000256" key="5">
    <source>
        <dbReference type="RuleBase" id="RU365090"/>
    </source>
</evidence>
<dbReference type="InterPro" id="IPR005111">
    <property type="entry name" value="MoeA_C_domain_IV"/>
</dbReference>
<dbReference type="SUPFAM" id="SSF63867">
    <property type="entry name" value="MoeA C-terminal domain-like"/>
    <property type="match status" value="1"/>
</dbReference>
<keyword evidence="9" id="KW-1185">Reference proteome</keyword>
<dbReference type="GO" id="GO:0097112">
    <property type="term" value="P:gamma-aminobutyric acid receptor clustering"/>
    <property type="evidence" value="ECO:0007669"/>
    <property type="project" value="TreeGrafter"/>
</dbReference>
<dbReference type="InterPro" id="IPR038987">
    <property type="entry name" value="MoeA-like"/>
</dbReference>
<dbReference type="SUPFAM" id="SSF53218">
    <property type="entry name" value="Molybdenum cofactor biosynthesis proteins"/>
    <property type="match status" value="1"/>
</dbReference>
<dbReference type="GO" id="GO:0005524">
    <property type="term" value="F:ATP binding"/>
    <property type="evidence" value="ECO:0007669"/>
    <property type="project" value="UniProtKB-UniRule"/>
</dbReference>
<comment type="similarity">
    <text evidence="5">Belongs to the MoeA family.</text>
</comment>
<dbReference type="GO" id="GO:0061598">
    <property type="term" value="F:molybdopterin adenylyltransferase activity"/>
    <property type="evidence" value="ECO:0007669"/>
    <property type="project" value="UniProtKB-UniRule"/>
</dbReference>
<dbReference type="Gene3D" id="3.40.980.10">
    <property type="entry name" value="MoaB/Mog-like domain"/>
    <property type="match status" value="1"/>
</dbReference>
<gene>
    <name evidence="8" type="ORF">CAUJ_LOCUS13895</name>
</gene>
<keyword evidence="5" id="KW-0479">Metal-binding</keyword>
<evidence type="ECO:0000256" key="4">
    <source>
        <dbReference type="ARBA" id="ARBA00023150"/>
    </source>
</evidence>
<dbReference type="GO" id="GO:0061599">
    <property type="term" value="F:molybdopterin molybdotransferase activity"/>
    <property type="evidence" value="ECO:0007669"/>
    <property type="project" value="UniProtKB-UniRule"/>
</dbReference>
<keyword evidence="5" id="KW-0460">Magnesium</keyword>
<dbReference type="PANTHER" id="PTHR10192:SF5">
    <property type="entry name" value="GEPHYRIN"/>
    <property type="match status" value="1"/>
</dbReference>
<dbReference type="GO" id="GO:0007529">
    <property type="term" value="P:establishment of synaptic specificity at neuromuscular junction"/>
    <property type="evidence" value="ECO:0007669"/>
    <property type="project" value="TreeGrafter"/>
</dbReference>
<dbReference type="SUPFAM" id="SSF63882">
    <property type="entry name" value="MoeA N-terminal region -like"/>
    <property type="match status" value="1"/>
</dbReference>
<dbReference type="InterPro" id="IPR008284">
    <property type="entry name" value="MoCF_biosynth_CS"/>
</dbReference>
<evidence type="ECO:0000256" key="6">
    <source>
        <dbReference type="SAM" id="MobiDB-lite"/>
    </source>
</evidence>
<dbReference type="GO" id="GO:0099634">
    <property type="term" value="C:postsynaptic specialization membrane"/>
    <property type="evidence" value="ECO:0007669"/>
    <property type="project" value="GOC"/>
</dbReference>
<reference evidence="8" key="1">
    <citation type="submission" date="2020-10" db="EMBL/GenBank/DDBJ databases">
        <authorList>
            <person name="Kikuchi T."/>
        </authorList>
    </citation>
    <scope>NUCLEOTIDE SEQUENCE</scope>
    <source>
        <strain evidence="8">NKZ352</strain>
    </source>
</reference>
<evidence type="ECO:0000259" key="7">
    <source>
        <dbReference type="SMART" id="SM00852"/>
    </source>
</evidence>
<dbReference type="InterPro" id="IPR005110">
    <property type="entry name" value="MoeA_linker/N"/>
</dbReference>
<dbReference type="Gene3D" id="2.40.340.10">
    <property type="entry name" value="MoeA, C-terminal, domain IV"/>
    <property type="match status" value="1"/>
</dbReference>
<dbReference type="OrthoDB" id="4349954at2759"/>
<dbReference type="AlphaFoldDB" id="A0A8S1HND0"/>
<comment type="catalytic activity">
    <reaction evidence="5">
        <text>adenylyl-molybdopterin + molybdate = Mo-molybdopterin + AMP + H(+)</text>
        <dbReference type="Rhea" id="RHEA:35047"/>
        <dbReference type="ChEBI" id="CHEBI:15378"/>
        <dbReference type="ChEBI" id="CHEBI:36264"/>
        <dbReference type="ChEBI" id="CHEBI:62727"/>
        <dbReference type="ChEBI" id="CHEBI:71302"/>
        <dbReference type="ChEBI" id="CHEBI:456215"/>
    </reaction>
</comment>
<dbReference type="Gene3D" id="2.170.190.11">
    <property type="entry name" value="Molybdopterin biosynthesis moea protein, domain 3"/>
    <property type="match status" value="1"/>
</dbReference>
<keyword evidence="4 5" id="KW-0501">Molybdenum cofactor biosynthesis</keyword>
<dbReference type="PROSITE" id="PS01079">
    <property type="entry name" value="MOCF_BIOSYNTHESIS_2"/>
    <property type="match status" value="1"/>
</dbReference>
<dbReference type="Pfam" id="PF00994">
    <property type="entry name" value="MoCF_biosynth"/>
    <property type="match status" value="1"/>
</dbReference>
<dbReference type="GO" id="GO:0046872">
    <property type="term" value="F:metal ion binding"/>
    <property type="evidence" value="ECO:0007669"/>
    <property type="project" value="UniProtKB-UniRule"/>
</dbReference>
<evidence type="ECO:0000256" key="1">
    <source>
        <dbReference type="ARBA" id="ARBA00005046"/>
    </source>
</evidence>
<dbReference type="InterPro" id="IPR001453">
    <property type="entry name" value="MoaB/Mog_dom"/>
</dbReference>
<protein>
    <recommendedName>
        <fullName evidence="7">MoaB/Mog domain-containing protein</fullName>
    </recommendedName>
</protein>
<dbReference type="GO" id="GO:0098970">
    <property type="term" value="P:postsynaptic neurotransmitter receptor diffusion trapping"/>
    <property type="evidence" value="ECO:0007669"/>
    <property type="project" value="TreeGrafter"/>
</dbReference>
<comment type="cofactor">
    <cofactor evidence="5">
        <name>Mg(2+)</name>
        <dbReference type="ChEBI" id="CHEBI:18420"/>
    </cofactor>
</comment>
<proteinExistence type="inferred from homology"/>
<feature type="region of interest" description="Disordered" evidence="6">
    <location>
        <begin position="1"/>
        <end position="22"/>
    </location>
</feature>
<dbReference type="FunFam" id="3.40.980.10:FF:000001">
    <property type="entry name" value="Molybdopterin molybdenumtransferase"/>
    <property type="match status" value="1"/>
</dbReference>
<keyword evidence="5" id="KW-0500">Molybdenum</keyword>
<dbReference type="InterPro" id="IPR036688">
    <property type="entry name" value="MoeA_C_domain_IV_sf"/>
</dbReference>
<dbReference type="CDD" id="cd00887">
    <property type="entry name" value="MoeA"/>
    <property type="match status" value="1"/>
</dbReference>
<evidence type="ECO:0000313" key="8">
    <source>
        <dbReference type="EMBL" id="CAD6197988.1"/>
    </source>
</evidence>
<dbReference type="Proteomes" id="UP000835052">
    <property type="component" value="Unassembled WGS sequence"/>
</dbReference>
<sequence length="448" mass="48278">MAVEGQTKEQKERSAVVKRARQSQWPAIPMDEALKAIETLARKFQPESKCFPVAALQPGRVLAEQIFAPEDVPRTRTSIKDGYAVIASDGAGKREVIGFSTAGGPSNQTLKPGQCIRVSTGGVIPAGADAVVQVEDTELLKDDGENELVIKILKAPSVSQDIREKGSDVKLGSLLLDVGCEMGSAEIGLLNAFGIQHVEIYRKPRVCVLSTGNELVEPYMPQVPLGHIRDSNRSQLLALFRGQNFKAIDAGIALDKVETLEYAISVASQFASVIVTSGGVSMGEKDHLKEVLQDRLNLKIQFGRVWMKPGLPCTVAHGSIADREVVVFALPGNPVSSWVCAHLFVSPLLRFSAGLSRLHATKIRVKAAEEIKLSPRPEYCRAWIDMEKGGDLPVATLTGNQISSRLMSLVGAQVLLILPQKGQISDGSKIKEKIEAGEILDAIVVGPI</sequence>
<comment type="function">
    <text evidence="5">Catalyzes two steps in the biosynthesis of the molybdenum cofactor. In the first step, molybdopterin is adenylated. Subsequently, molybdate is inserted into adenylated molybdopterin and AMP is released.</text>
</comment>
<dbReference type="GO" id="GO:0030425">
    <property type="term" value="C:dendrite"/>
    <property type="evidence" value="ECO:0007669"/>
    <property type="project" value="TreeGrafter"/>
</dbReference>
<evidence type="ECO:0000256" key="3">
    <source>
        <dbReference type="ARBA" id="ARBA00008339"/>
    </source>
</evidence>
<dbReference type="EMBL" id="CAJGYM010000111">
    <property type="protein sequence ID" value="CAD6197988.1"/>
    <property type="molecule type" value="Genomic_DNA"/>
</dbReference>
<dbReference type="FunFam" id="2.170.190.11:FF:000001">
    <property type="entry name" value="Molybdopterin molybdenumtransferase"/>
    <property type="match status" value="1"/>
</dbReference>
<evidence type="ECO:0000256" key="2">
    <source>
        <dbReference type="ARBA" id="ARBA00007589"/>
    </source>
</evidence>
<comment type="caution">
    <text evidence="8">The sequence shown here is derived from an EMBL/GenBank/DDBJ whole genome shotgun (WGS) entry which is preliminary data.</text>
</comment>
<dbReference type="InterPro" id="IPR036135">
    <property type="entry name" value="MoeA_linker/N_sf"/>
</dbReference>
<accession>A0A8S1HND0</accession>
<comment type="pathway">
    <text evidence="1 5">Cofactor biosynthesis; molybdopterin biosynthesis.</text>
</comment>
<dbReference type="Pfam" id="PF03453">
    <property type="entry name" value="MoeA_N"/>
    <property type="match status" value="1"/>
</dbReference>
<name>A0A8S1HND0_9PELO</name>
<dbReference type="GO" id="GO:0006777">
    <property type="term" value="P:Mo-molybdopterin cofactor biosynthetic process"/>
    <property type="evidence" value="ECO:0007669"/>
    <property type="project" value="UniProtKB-UniRule"/>
</dbReference>
<comment type="similarity">
    <text evidence="2">In the N-terminal section; belongs to the MoaB/Mog family.</text>
</comment>
<dbReference type="SMART" id="SM00852">
    <property type="entry name" value="MoCF_biosynth"/>
    <property type="match status" value="1"/>
</dbReference>
<dbReference type="GO" id="GO:0072579">
    <property type="term" value="P:glycine receptor clustering"/>
    <property type="evidence" value="ECO:0007669"/>
    <property type="project" value="TreeGrafter"/>
</dbReference>
<keyword evidence="5" id="KW-0808">Transferase</keyword>
<dbReference type="Pfam" id="PF03454">
    <property type="entry name" value="MoeA_C"/>
    <property type="match status" value="1"/>
</dbReference>
<feature type="domain" description="MoaB/Mog" evidence="7">
    <location>
        <begin position="207"/>
        <end position="351"/>
    </location>
</feature>
<evidence type="ECO:0000313" key="9">
    <source>
        <dbReference type="Proteomes" id="UP000835052"/>
    </source>
</evidence>
<feature type="compositionally biased region" description="Basic and acidic residues" evidence="6">
    <location>
        <begin position="1"/>
        <end position="15"/>
    </location>
</feature>
<comment type="catalytic activity">
    <reaction evidence="5">
        <text>molybdopterin + ATP + H(+) = adenylyl-molybdopterin + diphosphate</text>
        <dbReference type="Rhea" id="RHEA:31331"/>
        <dbReference type="ChEBI" id="CHEBI:15378"/>
        <dbReference type="ChEBI" id="CHEBI:30616"/>
        <dbReference type="ChEBI" id="CHEBI:33019"/>
        <dbReference type="ChEBI" id="CHEBI:58698"/>
        <dbReference type="ChEBI" id="CHEBI:62727"/>
    </reaction>
</comment>
<comment type="similarity">
    <text evidence="3">In the C-terminal section; belongs to the MoeA family.</text>
</comment>
<dbReference type="PANTHER" id="PTHR10192">
    <property type="entry name" value="MOLYBDOPTERIN BIOSYNTHESIS PROTEIN"/>
    <property type="match status" value="1"/>
</dbReference>
<dbReference type="InterPro" id="IPR036425">
    <property type="entry name" value="MoaB/Mog-like_dom_sf"/>
</dbReference>
<organism evidence="8 9">
    <name type="scientific">Caenorhabditis auriculariae</name>
    <dbReference type="NCBI Taxonomy" id="2777116"/>
    <lineage>
        <taxon>Eukaryota</taxon>
        <taxon>Metazoa</taxon>
        <taxon>Ecdysozoa</taxon>
        <taxon>Nematoda</taxon>
        <taxon>Chromadorea</taxon>
        <taxon>Rhabditida</taxon>
        <taxon>Rhabditina</taxon>
        <taxon>Rhabditomorpha</taxon>
        <taxon>Rhabditoidea</taxon>
        <taxon>Rhabditidae</taxon>
        <taxon>Peloderinae</taxon>
        <taxon>Caenorhabditis</taxon>
    </lineage>
</organism>
<dbReference type="Gene3D" id="3.90.105.10">
    <property type="entry name" value="Molybdopterin biosynthesis moea protein, domain 2"/>
    <property type="match status" value="1"/>
</dbReference>
<dbReference type="GO" id="GO:0005829">
    <property type="term" value="C:cytosol"/>
    <property type="evidence" value="ECO:0007669"/>
    <property type="project" value="TreeGrafter"/>
</dbReference>